<evidence type="ECO:0000313" key="3">
    <source>
        <dbReference type="Proteomes" id="UP000656813"/>
    </source>
</evidence>
<keyword evidence="1" id="KW-1133">Transmembrane helix</keyword>
<reference evidence="2" key="1">
    <citation type="journal article" date="2014" name="Int. J. Syst. Evol. Microbiol.">
        <title>Complete genome sequence of Corynebacterium casei LMG S-19264T (=DSM 44701T), isolated from a smear-ripened cheese.</title>
        <authorList>
            <consortium name="US DOE Joint Genome Institute (JGI-PGF)"/>
            <person name="Walter F."/>
            <person name="Albersmeier A."/>
            <person name="Kalinowski J."/>
            <person name="Ruckert C."/>
        </authorList>
    </citation>
    <scope>NUCLEOTIDE SEQUENCE</scope>
    <source>
        <strain evidence="2">CGMCC 1.12777</strain>
    </source>
</reference>
<dbReference type="Proteomes" id="UP000656813">
    <property type="component" value="Unassembled WGS sequence"/>
</dbReference>
<proteinExistence type="predicted"/>
<reference evidence="2" key="2">
    <citation type="submission" date="2020-09" db="EMBL/GenBank/DDBJ databases">
        <authorList>
            <person name="Sun Q."/>
            <person name="Zhou Y."/>
        </authorList>
    </citation>
    <scope>NUCLEOTIDE SEQUENCE</scope>
    <source>
        <strain evidence="2">CGMCC 1.12777</strain>
    </source>
</reference>
<keyword evidence="1" id="KW-0472">Membrane</keyword>
<protein>
    <submittedName>
        <fullName evidence="2">Uncharacterized protein</fullName>
    </submittedName>
</protein>
<name>A0A8J3EKJ2_9BACL</name>
<keyword evidence="3" id="KW-1185">Reference proteome</keyword>
<comment type="caution">
    <text evidence="2">The sequence shown here is derived from an EMBL/GenBank/DDBJ whole genome shotgun (WGS) entry which is preliminary data.</text>
</comment>
<gene>
    <name evidence="2" type="ORF">GCM10007096_09340</name>
</gene>
<dbReference type="EMBL" id="BMFV01000004">
    <property type="protein sequence ID" value="GGH77437.1"/>
    <property type="molecule type" value="Genomic_DNA"/>
</dbReference>
<organism evidence="2 3">
    <name type="scientific">Pullulanibacillus pueri</name>
    <dbReference type="NCBI Taxonomy" id="1437324"/>
    <lineage>
        <taxon>Bacteria</taxon>
        <taxon>Bacillati</taxon>
        <taxon>Bacillota</taxon>
        <taxon>Bacilli</taxon>
        <taxon>Bacillales</taxon>
        <taxon>Sporolactobacillaceae</taxon>
        <taxon>Pullulanibacillus</taxon>
    </lineage>
</organism>
<evidence type="ECO:0000313" key="2">
    <source>
        <dbReference type="EMBL" id="GGH77437.1"/>
    </source>
</evidence>
<dbReference type="AlphaFoldDB" id="A0A8J3EKJ2"/>
<sequence length="59" mass="6590">MSKLLNNKETKGDKIRSFLDNLFESCLGCLGVGYIIPIILSVTVVGLVFWIIQNFTNGR</sequence>
<accession>A0A8J3EKJ2</accession>
<evidence type="ECO:0000256" key="1">
    <source>
        <dbReference type="SAM" id="Phobius"/>
    </source>
</evidence>
<keyword evidence="1" id="KW-0812">Transmembrane</keyword>
<feature type="transmembrane region" description="Helical" evidence="1">
    <location>
        <begin position="21"/>
        <end position="52"/>
    </location>
</feature>